<dbReference type="InterPro" id="IPR014598">
    <property type="entry name" value="UCP035865"/>
</dbReference>
<dbReference type="Proteomes" id="UP000528964">
    <property type="component" value="Unassembled WGS sequence"/>
</dbReference>
<keyword evidence="2" id="KW-1185">Reference proteome</keyword>
<reference evidence="1 2" key="1">
    <citation type="submission" date="2020-08" db="EMBL/GenBank/DDBJ databases">
        <title>Genomic Encyclopedia of Type Strains, Phase IV (KMG-IV): sequencing the most valuable type-strain genomes for metagenomic binning, comparative biology and taxonomic classification.</title>
        <authorList>
            <person name="Goeker M."/>
        </authorList>
    </citation>
    <scope>NUCLEOTIDE SEQUENCE [LARGE SCALE GENOMIC DNA]</scope>
    <source>
        <strain evidence="1 2">DSM 25481</strain>
    </source>
</reference>
<accession>A0A7W6CVP1</accession>
<dbReference type="RefSeq" id="WP_183393810.1">
    <property type="nucleotide sequence ID" value="NZ_JACIDR010000001.1"/>
</dbReference>
<evidence type="ECO:0000313" key="2">
    <source>
        <dbReference type="Proteomes" id="UP000528964"/>
    </source>
</evidence>
<dbReference type="Pfam" id="PF10098">
    <property type="entry name" value="DUF2336"/>
    <property type="match status" value="1"/>
</dbReference>
<dbReference type="PIRSF" id="PIRSF035865">
    <property type="entry name" value="UCP035865"/>
    <property type="match status" value="1"/>
</dbReference>
<dbReference type="EMBL" id="JACIDR010000001">
    <property type="protein sequence ID" value="MBB3971980.1"/>
    <property type="molecule type" value="Genomic_DNA"/>
</dbReference>
<dbReference type="AlphaFoldDB" id="A0A7W6CVP1"/>
<protein>
    <submittedName>
        <fullName evidence="1">Uncharacterized protein (DUF2336 family)</fullName>
    </submittedName>
</protein>
<proteinExistence type="predicted"/>
<name>A0A7W6CVP1_9HYPH</name>
<sequence>MIVERYLEWAAGAPAHLRAEAAGALARSWLHGDLEPQVRDEVEAVLTRSLDDPAIAVRCAIAEALSAAPDAPHALMLSLAQDAADVAEPVLARSPGLTDLELVDLVALGDVRAQVAIARRRMVSGPLAAAIAEVGSARACEALLRNPGARLTRSAAARMAERHGGDGGVRDALLAHDEVGAELRHILMRSVAQALSAFVTECGWLRPDRARRAADEACDRGAVAIAGRSDDAGAFVRHLSERGEFSPSLALRALLSGNLALFEASLATLSGQPARRVAGFVRDFEGRGFEALYRSAGFPMSALPIFRAALSAVRESGFVGSASGGAALSRRMVERALSACEGSDVDVESMRALLRRFAAEAAREESRRGYAAAPDVARAA</sequence>
<comment type="caution">
    <text evidence="1">The sequence shown here is derived from an EMBL/GenBank/DDBJ whole genome shotgun (WGS) entry which is preliminary data.</text>
</comment>
<dbReference type="InterPro" id="IPR019285">
    <property type="entry name" value="DUF2336"/>
</dbReference>
<gene>
    <name evidence="1" type="ORF">GGR24_000613</name>
</gene>
<organism evidence="1 2">
    <name type="scientific">Hansschlegelia beijingensis</name>
    <dbReference type="NCBI Taxonomy" id="1133344"/>
    <lineage>
        <taxon>Bacteria</taxon>
        <taxon>Pseudomonadati</taxon>
        <taxon>Pseudomonadota</taxon>
        <taxon>Alphaproteobacteria</taxon>
        <taxon>Hyphomicrobiales</taxon>
        <taxon>Methylopilaceae</taxon>
        <taxon>Hansschlegelia</taxon>
    </lineage>
</organism>
<evidence type="ECO:0000313" key="1">
    <source>
        <dbReference type="EMBL" id="MBB3971980.1"/>
    </source>
</evidence>